<protein>
    <submittedName>
        <fullName evidence="1">Uncharacterized protein</fullName>
    </submittedName>
</protein>
<dbReference type="EMBL" id="CASHTH010001510">
    <property type="protein sequence ID" value="CAI8016257.1"/>
    <property type="molecule type" value="Genomic_DNA"/>
</dbReference>
<proteinExistence type="predicted"/>
<reference evidence="1" key="1">
    <citation type="submission" date="2023-03" db="EMBL/GenBank/DDBJ databases">
        <authorList>
            <person name="Steffen K."/>
            <person name="Cardenas P."/>
        </authorList>
    </citation>
    <scope>NUCLEOTIDE SEQUENCE</scope>
</reference>
<name>A0AA35WJP6_GEOBA</name>
<gene>
    <name evidence="1" type="ORF">GBAR_LOCUS9983</name>
</gene>
<sequence>MKAAIKAMSELSKPVICFFCTFLADYTADDCAVTMENNKSVFVFNATRSNNNDDNLVLLECFSV</sequence>
<dbReference type="Proteomes" id="UP001174909">
    <property type="component" value="Unassembled WGS sequence"/>
</dbReference>
<comment type="caution">
    <text evidence="1">The sequence shown here is derived from an EMBL/GenBank/DDBJ whole genome shotgun (WGS) entry which is preliminary data.</text>
</comment>
<evidence type="ECO:0000313" key="2">
    <source>
        <dbReference type="Proteomes" id="UP001174909"/>
    </source>
</evidence>
<dbReference type="AlphaFoldDB" id="A0AA35WJP6"/>
<organism evidence="1 2">
    <name type="scientific">Geodia barretti</name>
    <name type="common">Barrett's horny sponge</name>
    <dbReference type="NCBI Taxonomy" id="519541"/>
    <lineage>
        <taxon>Eukaryota</taxon>
        <taxon>Metazoa</taxon>
        <taxon>Porifera</taxon>
        <taxon>Demospongiae</taxon>
        <taxon>Heteroscleromorpha</taxon>
        <taxon>Tetractinellida</taxon>
        <taxon>Astrophorina</taxon>
        <taxon>Geodiidae</taxon>
        <taxon>Geodia</taxon>
    </lineage>
</organism>
<accession>A0AA35WJP6</accession>
<evidence type="ECO:0000313" key="1">
    <source>
        <dbReference type="EMBL" id="CAI8016257.1"/>
    </source>
</evidence>
<keyword evidence="2" id="KW-1185">Reference proteome</keyword>
<feature type="non-terminal residue" evidence="1">
    <location>
        <position position="64"/>
    </location>
</feature>